<evidence type="ECO:0008006" key="3">
    <source>
        <dbReference type="Google" id="ProtNLM"/>
    </source>
</evidence>
<dbReference type="PROSITE" id="PS51257">
    <property type="entry name" value="PROKAR_LIPOPROTEIN"/>
    <property type="match status" value="1"/>
</dbReference>
<evidence type="ECO:0000313" key="1">
    <source>
        <dbReference type="EMBL" id="TWG18447.1"/>
    </source>
</evidence>
<dbReference type="RefSeq" id="WP_145782414.1">
    <property type="nucleotide sequence ID" value="NZ_JBEZJD010000010.1"/>
</dbReference>
<dbReference type="Proteomes" id="UP000317685">
    <property type="component" value="Unassembled WGS sequence"/>
</dbReference>
<dbReference type="OrthoDB" id="3427828at2"/>
<dbReference type="EMBL" id="VIWZ01000001">
    <property type="protein sequence ID" value="TWG18447.1"/>
    <property type="molecule type" value="Genomic_DNA"/>
</dbReference>
<evidence type="ECO:0000313" key="2">
    <source>
        <dbReference type="Proteomes" id="UP000317685"/>
    </source>
</evidence>
<sequence length="247" mass="25615">MVRRWMLVGLLVLLAGCDSGGKVNPAPAPADPLAQVRAAAAKTAGVPAHLTLSVPNVEVAGDTDPVGRTLALTVTTGTGSETIESKVRVVGDDAWMTLGKTYLPNLDPTKFIWFPTSDFAAASLLHLGDTFDPAGIKGLSAAMTTATRTGEGVYAGKLDFTVASPGVSRGLLPVTAEQLERHGGLSQSVPYEASVDPQGYLTALTVTLPTFASTARFSAFAKPVAIGKPGATEVVEVPDALRRFLSR</sequence>
<keyword evidence="2" id="KW-1185">Reference proteome</keyword>
<reference evidence="1 2" key="1">
    <citation type="submission" date="2019-06" db="EMBL/GenBank/DDBJ databases">
        <title>Sequencing the genomes of 1000 actinobacteria strains.</title>
        <authorList>
            <person name="Klenk H.-P."/>
        </authorList>
    </citation>
    <scope>NUCLEOTIDE SEQUENCE [LARGE SCALE GENOMIC DNA]</scope>
    <source>
        <strain evidence="1 2">DSM 45885</strain>
    </source>
</reference>
<protein>
    <recommendedName>
        <fullName evidence="3">Lipoprotein LprG</fullName>
    </recommendedName>
</protein>
<dbReference type="Gene3D" id="2.50.20.20">
    <property type="match status" value="1"/>
</dbReference>
<dbReference type="GeneID" id="300129325"/>
<gene>
    <name evidence="1" type="ORF">FHU34_113793</name>
</gene>
<dbReference type="AlphaFoldDB" id="A0A561W3N0"/>
<proteinExistence type="predicted"/>
<organism evidence="1 2">
    <name type="scientific">Micromonospora taraxaci</name>
    <dbReference type="NCBI Taxonomy" id="1316803"/>
    <lineage>
        <taxon>Bacteria</taxon>
        <taxon>Bacillati</taxon>
        <taxon>Actinomycetota</taxon>
        <taxon>Actinomycetes</taxon>
        <taxon>Micromonosporales</taxon>
        <taxon>Micromonosporaceae</taxon>
        <taxon>Micromonospora</taxon>
    </lineage>
</organism>
<accession>A0A561W3N0</accession>
<comment type="caution">
    <text evidence="1">The sequence shown here is derived from an EMBL/GenBank/DDBJ whole genome shotgun (WGS) entry which is preliminary data.</text>
</comment>
<name>A0A561W3N0_9ACTN</name>